<organism evidence="2 3">
    <name type="scientific">Pteropus alecto</name>
    <name type="common">Black flying fox</name>
    <dbReference type="NCBI Taxonomy" id="9402"/>
    <lineage>
        <taxon>Eukaryota</taxon>
        <taxon>Metazoa</taxon>
        <taxon>Chordata</taxon>
        <taxon>Craniata</taxon>
        <taxon>Vertebrata</taxon>
        <taxon>Euteleostomi</taxon>
        <taxon>Mammalia</taxon>
        <taxon>Eutheria</taxon>
        <taxon>Laurasiatheria</taxon>
        <taxon>Chiroptera</taxon>
        <taxon>Yinpterochiroptera</taxon>
        <taxon>Pteropodoidea</taxon>
        <taxon>Pteropodidae</taxon>
        <taxon>Pteropodinae</taxon>
        <taxon>Pteropus</taxon>
    </lineage>
</organism>
<sequence length="95" mass="10183">MPRSYLPFQAGGPFEDTRPHPFLPALITTGTSRPQSCPEASSELGMYQLFWRPQAKVSTSVPSGAGEVTPGQAGSSQLLEHPESDGLTRSRNPIS</sequence>
<dbReference type="EMBL" id="KB031119">
    <property type="protein sequence ID" value="ELK02719.1"/>
    <property type="molecule type" value="Genomic_DNA"/>
</dbReference>
<dbReference type="Proteomes" id="UP000010552">
    <property type="component" value="Unassembled WGS sequence"/>
</dbReference>
<protein>
    <submittedName>
        <fullName evidence="2">Uncharacterized protein</fullName>
    </submittedName>
</protein>
<keyword evidence="3" id="KW-1185">Reference proteome</keyword>
<dbReference type="AlphaFoldDB" id="L5JTG1"/>
<evidence type="ECO:0000256" key="1">
    <source>
        <dbReference type="SAM" id="MobiDB-lite"/>
    </source>
</evidence>
<evidence type="ECO:0000313" key="2">
    <source>
        <dbReference type="EMBL" id="ELK02719.1"/>
    </source>
</evidence>
<name>L5JTG1_PTEAL</name>
<accession>L5JTG1</accession>
<reference evidence="3" key="1">
    <citation type="journal article" date="2013" name="Science">
        <title>Comparative analysis of bat genomes provides insight into the evolution of flight and immunity.</title>
        <authorList>
            <person name="Zhang G."/>
            <person name="Cowled C."/>
            <person name="Shi Z."/>
            <person name="Huang Z."/>
            <person name="Bishop-Lilly K.A."/>
            <person name="Fang X."/>
            <person name="Wynne J.W."/>
            <person name="Xiong Z."/>
            <person name="Baker M.L."/>
            <person name="Zhao W."/>
            <person name="Tachedjian M."/>
            <person name="Zhu Y."/>
            <person name="Zhou P."/>
            <person name="Jiang X."/>
            <person name="Ng J."/>
            <person name="Yang L."/>
            <person name="Wu L."/>
            <person name="Xiao J."/>
            <person name="Feng Y."/>
            <person name="Chen Y."/>
            <person name="Sun X."/>
            <person name="Zhang Y."/>
            <person name="Marsh G.A."/>
            <person name="Crameri G."/>
            <person name="Broder C.C."/>
            <person name="Frey K.G."/>
            <person name="Wang L.F."/>
            <person name="Wang J."/>
        </authorList>
    </citation>
    <scope>NUCLEOTIDE SEQUENCE [LARGE SCALE GENOMIC DNA]</scope>
</reference>
<proteinExistence type="predicted"/>
<feature type="region of interest" description="Disordered" evidence="1">
    <location>
        <begin position="58"/>
        <end position="95"/>
    </location>
</feature>
<dbReference type="InParanoid" id="L5JTG1"/>
<gene>
    <name evidence="2" type="ORF">PAL_GLEAN10005307</name>
</gene>
<evidence type="ECO:0000313" key="3">
    <source>
        <dbReference type="Proteomes" id="UP000010552"/>
    </source>
</evidence>
<feature type="region of interest" description="Disordered" evidence="1">
    <location>
        <begin position="1"/>
        <end position="20"/>
    </location>
</feature>